<dbReference type="EMBL" id="JARKIB010000007">
    <property type="protein sequence ID" value="KAJ7778395.1"/>
    <property type="molecule type" value="Genomic_DNA"/>
</dbReference>
<accession>A0AAD7NWT2</accession>
<feature type="region of interest" description="Disordered" evidence="1">
    <location>
        <begin position="242"/>
        <end position="263"/>
    </location>
</feature>
<evidence type="ECO:0000256" key="1">
    <source>
        <dbReference type="SAM" id="MobiDB-lite"/>
    </source>
</evidence>
<keyword evidence="3" id="KW-1185">Reference proteome</keyword>
<evidence type="ECO:0000313" key="3">
    <source>
        <dbReference type="Proteomes" id="UP001215598"/>
    </source>
</evidence>
<gene>
    <name evidence="2" type="ORF">B0H16DRAFT_1846620</name>
</gene>
<dbReference type="Proteomes" id="UP001215598">
    <property type="component" value="Unassembled WGS sequence"/>
</dbReference>
<dbReference type="AlphaFoldDB" id="A0AAD7NWT2"/>
<organism evidence="2 3">
    <name type="scientific">Mycena metata</name>
    <dbReference type="NCBI Taxonomy" id="1033252"/>
    <lineage>
        <taxon>Eukaryota</taxon>
        <taxon>Fungi</taxon>
        <taxon>Dikarya</taxon>
        <taxon>Basidiomycota</taxon>
        <taxon>Agaricomycotina</taxon>
        <taxon>Agaricomycetes</taxon>
        <taxon>Agaricomycetidae</taxon>
        <taxon>Agaricales</taxon>
        <taxon>Marasmiineae</taxon>
        <taxon>Mycenaceae</taxon>
        <taxon>Mycena</taxon>
    </lineage>
</organism>
<comment type="caution">
    <text evidence="2">The sequence shown here is derived from an EMBL/GenBank/DDBJ whole genome shotgun (WGS) entry which is preliminary data.</text>
</comment>
<reference evidence="2" key="1">
    <citation type="submission" date="2023-03" db="EMBL/GenBank/DDBJ databases">
        <title>Massive genome expansion in bonnet fungi (Mycena s.s.) driven by repeated elements and novel gene families across ecological guilds.</title>
        <authorList>
            <consortium name="Lawrence Berkeley National Laboratory"/>
            <person name="Harder C.B."/>
            <person name="Miyauchi S."/>
            <person name="Viragh M."/>
            <person name="Kuo A."/>
            <person name="Thoen E."/>
            <person name="Andreopoulos B."/>
            <person name="Lu D."/>
            <person name="Skrede I."/>
            <person name="Drula E."/>
            <person name="Henrissat B."/>
            <person name="Morin E."/>
            <person name="Kohler A."/>
            <person name="Barry K."/>
            <person name="LaButti K."/>
            <person name="Morin E."/>
            <person name="Salamov A."/>
            <person name="Lipzen A."/>
            <person name="Mereny Z."/>
            <person name="Hegedus B."/>
            <person name="Baldrian P."/>
            <person name="Stursova M."/>
            <person name="Weitz H."/>
            <person name="Taylor A."/>
            <person name="Grigoriev I.V."/>
            <person name="Nagy L.G."/>
            <person name="Martin F."/>
            <person name="Kauserud H."/>
        </authorList>
    </citation>
    <scope>NUCLEOTIDE SEQUENCE</scope>
    <source>
        <strain evidence="2">CBHHK182m</strain>
    </source>
</reference>
<sequence length="263" mass="28544">MPGLGLGLGGLGLQILRSLSPGCGPEALSPGLGPGFLIAKDKNNMLVCTFGLNVLAYRIYRCSVSVLNSGLIASFWNRCTLNDMPRDIHIRLLIGLIQHDEEQVKPTHNQRAHLHIRAQRLPPVVPPANGVRRRQDERARIERSVNARLGDGNGLLLHRLVDRNLVRNIHLVEFVDGTDAVVVRALASIVKSPVSSSLMTAAVKAPGHSPISSSAVRGNSDFFRPLHLQFGQNNLGSSYLKPPTLSAPKRPGDALNLRLGEKN</sequence>
<protein>
    <submittedName>
        <fullName evidence="2">Uncharacterized protein</fullName>
    </submittedName>
</protein>
<proteinExistence type="predicted"/>
<evidence type="ECO:0000313" key="2">
    <source>
        <dbReference type="EMBL" id="KAJ7778395.1"/>
    </source>
</evidence>
<name>A0AAD7NWT2_9AGAR</name>